<dbReference type="PROSITE" id="PS00498">
    <property type="entry name" value="TYROSINASE_2"/>
    <property type="match status" value="1"/>
</dbReference>
<sequence length="524" mass="58382">MVFVRKSAWAAGGDLSDPILFWYAKGVGNLKQRAIADPTSWRFLAAIHGINTQIWRNYGYLINGEQLPPQSVQSRYWNQCQHQSWYFLPWHRGYLASLEAILRDAIIKAGGPSDWALPYWNYSDTTQTDALELPPAFASQTMPDGSPNPLFVEQRYGIGSFPIKLQPDDVDVTTALQITTFSSQSRAVLGFGGPQTRFSHSGTTNGGLESTPHNIVHVRIGGRLISPTGTISRGLMTNPDTAALDPIFWLHHANIDRLWEVWLRRDPIHQNPRTNNWLNGPLERKFVVPLTDGQAWEYTPSDVLQTSGTNLNYEYDDISDPLEGATAIGNRLRTLGSPFESARSSNMENQERSVDQQTSVEMLGANSNKMALTGRRASTQVDLDNTMMRKVERSFTAFESSERSVEQQQPDRIFLNIENIRSAEDGAVIDVYINLPSGANPTDHPDLRAGTIALFGVCKASQIDQPHGGLGVTEVLDITHIVDALHLAGGANVPHLKVEFFSRDDLTPDENVTVERVSVYRERQ</sequence>
<comment type="caution">
    <text evidence="5">The sequence shown here is derived from an EMBL/GenBank/DDBJ whole genome shotgun (WGS) entry which is preliminary data.</text>
</comment>
<gene>
    <name evidence="5" type="ORF">G7B40_035910</name>
</gene>
<keyword evidence="6" id="KW-1185">Reference proteome</keyword>
<dbReference type="Gene3D" id="1.10.1280.10">
    <property type="entry name" value="Di-copper center containing domain from catechol oxidase"/>
    <property type="match status" value="1"/>
</dbReference>
<dbReference type="GO" id="GO:0046872">
    <property type="term" value="F:metal ion binding"/>
    <property type="evidence" value="ECO:0007669"/>
    <property type="project" value="UniProtKB-KW"/>
</dbReference>
<dbReference type="PROSITE" id="PS00497">
    <property type="entry name" value="TYROSINASE_1"/>
    <property type="match status" value="1"/>
</dbReference>
<dbReference type="Proteomes" id="UP000667802">
    <property type="component" value="Unassembled WGS sequence"/>
</dbReference>
<dbReference type="PANTHER" id="PTHR11474:SF76">
    <property type="entry name" value="SHKT DOMAIN-CONTAINING PROTEIN"/>
    <property type="match status" value="1"/>
</dbReference>
<organism evidence="5 6">
    <name type="scientific">Aetokthonos hydrillicola Thurmond2011</name>
    <dbReference type="NCBI Taxonomy" id="2712845"/>
    <lineage>
        <taxon>Bacteria</taxon>
        <taxon>Bacillati</taxon>
        <taxon>Cyanobacteriota</taxon>
        <taxon>Cyanophyceae</taxon>
        <taxon>Nostocales</taxon>
        <taxon>Hapalosiphonaceae</taxon>
        <taxon>Aetokthonos</taxon>
    </lineage>
</organism>
<dbReference type="Pfam" id="PF00264">
    <property type="entry name" value="Tyrosinase"/>
    <property type="match status" value="1"/>
</dbReference>
<evidence type="ECO:0000256" key="2">
    <source>
        <dbReference type="ARBA" id="ARBA00023008"/>
    </source>
</evidence>
<keyword evidence="2" id="KW-0186">Copper</keyword>
<dbReference type="EMBL" id="JAALHA020000028">
    <property type="protein sequence ID" value="MDR9899904.1"/>
    <property type="molecule type" value="Genomic_DNA"/>
</dbReference>
<dbReference type="PRINTS" id="PR00092">
    <property type="entry name" value="TYROSINASE"/>
</dbReference>
<evidence type="ECO:0000256" key="1">
    <source>
        <dbReference type="ARBA" id="ARBA00022723"/>
    </source>
</evidence>
<name>A0AAP5IG72_9CYAN</name>
<dbReference type="InterPro" id="IPR050316">
    <property type="entry name" value="Tyrosinase/Hemocyanin"/>
</dbReference>
<keyword evidence="1" id="KW-0479">Metal-binding</keyword>
<dbReference type="InterPro" id="IPR008922">
    <property type="entry name" value="Di-copper_centre_dom_sf"/>
</dbReference>
<evidence type="ECO:0000259" key="3">
    <source>
        <dbReference type="PROSITE" id="PS00497"/>
    </source>
</evidence>
<dbReference type="AlphaFoldDB" id="A0AAP5IG72"/>
<feature type="domain" description="Tyrosinase copper-binding" evidence="4">
    <location>
        <begin position="245"/>
        <end position="256"/>
    </location>
</feature>
<proteinExistence type="predicted"/>
<accession>A0AAP5IG72</accession>
<feature type="domain" description="Tyrosinase copper-binding" evidence="3">
    <location>
        <begin position="82"/>
        <end position="99"/>
    </location>
</feature>
<dbReference type="Pfam" id="PF25271">
    <property type="entry name" value="DUF7868"/>
    <property type="match status" value="1"/>
</dbReference>
<evidence type="ECO:0000313" key="5">
    <source>
        <dbReference type="EMBL" id="MDR9899904.1"/>
    </source>
</evidence>
<dbReference type="SUPFAM" id="SSF48056">
    <property type="entry name" value="Di-copper centre-containing domain"/>
    <property type="match status" value="1"/>
</dbReference>
<dbReference type="PANTHER" id="PTHR11474">
    <property type="entry name" value="TYROSINASE FAMILY MEMBER"/>
    <property type="match status" value="1"/>
</dbReference>
<dbReference type="InterPro" id="IPR002227">
    <property type="entry name" value="Tyrosinase_Cu-bd"/>
</dbReference>
<dbReference type="InterPro" id="IPR057190">
    <property type="entry name" value="DUF7868"/>
</dbReference>
<dbReference type="GO" id="GO:0016491">
    <property type="term" value="F:oxidoreductase activity"/>
    <property type="evidence" value="ECO:0007669"/>
    <property type="project" value="InterPro"/>
</dbReference>
<evidence type="ECO:0000313" key="6">
    <source>
        <dbReference type="Proteomes" id="UP000667802"/>
    </source>
</evidence>
<protein>
    <submittedName>
        <fullName evidence="5">Tyrosinase family protein</fullName>
    </submittedName>
</protein>
<evidence type="ECO:0000259" key="4">
    <source>
        <dbReference type="PROSITE" id="PS00498"/>
    </source>
</evidence>
<reference evidence="6" key="1">
    <citation type="journal article" date="2021" name="Science">
        <title>Hunting the eagle killer: A cyanobacterial neurotoxin causes vacuolar myelinopathy.</title>
        <authorList>
            <person name="Breinlinger S."/>
            <person name="Phillips T.J."/>
            <person name="Haram B.N."/>
            <person name="Mares J."/>
            <person name="Martinez Yerena J.A."/>
            <person name="Hrouzek P."/>
            <person name="Sobotka R."/>
            <person name="Henderson W.M."/>
            <person name="Schmieder P."/>
            <person name="Williams S.M."/>
            <person name="Lauderdale J.D."/>
            <person name="Wilde H.D."/>
            <person name="Gerrin W."/>
            <person name="Kust A."/>
            <person name="Washington J.W."/>
            <person name="Wagner C."/>
            <person name="Geier B."/>
            <person name="Liebeke M."/>
            <person name="Enke H."/>
            <person name="Niedermeyer T.H.J."/>
            <person name="Wilde S.B."/>
        </authorList>
    </citation>
    <scope>NUCLEOTIDE SEQUENCE [LARGE SCALE GENOMIC DNA]</scope>
    <source>
        <strain evidence="6">Thurmond2011</strain>
    </source>
</reference>